<dbReference type="PANTHER" id="PTHR43836">
    <property type="entry name" value="CATECHOL O-METHYLTRANSFERASE 1-RELATED"/>
    <property type="match status" value="1"/>
</dbReference>
<dbReference type="SUPFAM" id="SSF53335">
    <property type="entry name" value="S-adenosyl-L-methionine-dependent methyltransferases"/>
    <property type="match status" value="2"/>
</dbReference>
<dbReference type="Pfam" id="PF13578">
    <property type="entry name" value="Methyltransf_24"/>
    <property type="match status" value="2"/>
</dbReference>
<reference evidence="1 2" key="1">
    <citation type="submission" date="2018-08" db="EMBL/GenBank/DDBJ databases">
        <title>Aphanomyces genome sequencing and annotation.</title>
        <authorList>
            <person name="Minardi D."/>
            <person name="Oidtmann B."/>
            <person name="Van Der Giezen M."/>
            <person name="Studholme D.J."/>
        </authorList>
    </citation>
    <scope>NUCLEOTIDE SEQUENCE [LARGE SCALE GENOMIC DNA]</scope>
    <source>
        <strain evidence="1 2">NJM0002</strain>
    </source>
</reference>
<dbReference type="GO" id="GO:0008171">
    <property type="term" value="F:O-methyltransferase activity"/>
    <property type="evidence" value="ECO:0007669"/>
    <property type="project" value="TreeGrafter"/>
</dbReference>
<name>A0A418AR50_9STRA</name>
<evidence type="ECO:0000313" key="2">
    <source>
        <dbReference type="Proteomes" id="UP000285060"/>
    </source>
</evidence>
<dbReference type="PANTHER" id="PTHR43836:SF2">
    <property type="entry name" value="CATECHOL O-METHYLTRANSFERASE 1-RELATED"/>
    <property type="match status" value="1"/>
</dbReference>
<keyword evidence="2" id="KW-1185">Reference proteome</keyword>
<accession>A0A418AR50</accession>
<organism evidence="1 2">
    <name type="scientific">Aphanomyces invadans</name>
    <dbReference type="NCBI Taxonomy" id="157072"/>
    <lineage>
        <taxon>Eukaryota</taxon>
        <taxon>Sar</taxon>
        <taxon>Stramenopiles</taxon>
        <taxon>Oomycota</taxon>
        <taxon>Saprolegniomycetes</taxon>
        <taxon>Saprolegniales</taxon>
        <taxon>Verrucalvaceae</taxon>
        <taxon>Aphanomyces</taxon>
    </lineage>
</organism>
<dbReference type="Proteomes" id="UP000285060">
    <property type="component" value="Unassembled WGS sequence"/>
</dbReference>
<evidence type="ECO:0000313" key="1">
    <source>
        <dbReference type="EMBL" id="RHY27646.1"/>
    </source>
</evidence>
<evidence type="ECO:0008006" key="3">
    <source>
        <dbReference type="Google" id="ProtNLM"/>
    </source>
</evidence>
<dbReference type="InterPro" id="IPR029063">
    <property type="entry name" value="SAM-dependent_MTases_sf"/>
</dbReference>
<comment type="caution">
    <text evidence="1">The sequence shown here is derived from an EMBL/GenBank/DDBJ whole genome shotgun (WGS) entry which is preliminary data.</text>
</comment>
<sequence length="627" mass="67783">MRRQRFTLDVVVDGESREFILSWNVAPEAEAANFCKTLDVRGCGALLVEEVHKQLISTDALSTYLVCRGHNSVEGHTSMFPVSEQVLRSLVSDASTIRRAMQIGFNAGHSAMTILSVNPSVHLTSYDVVEHPYALKAAAYLDTVFPGRHKLVPGDSSETIPAAFELSVTLFDFIFIDGGHTYDVAAADLRNCMRMARAGTLVVMDDVVGTPASWWTKGPTQAWDEAVRSGIVVELGRMESSRGSAKASWVQTSRCASSTGATTAGMDGLAFGFYTGSAKHLVDTLLQHTAEKDKVRNMTWMGWMLTYGRSTLLLAAVLVQQTTSTSIKGLEGLDHGTCLQGLEATVEIEVDGQRHVFAPTWQKPIAEATAFCGALHVYQSNCPALVAQQAQAKLSDVHSLASYLNCRGFDTFEGHTSLFPVSVQILSSLIADSAIRRALQIGFNAGHSTMTLLRANPNVHITSFDLAEHPYVFEAAAFLDVVFPGRHRLIPGDSTTTIPVFPHNIGDETPFDFVFIDGGHSYEVAAADLQNCRRLARAGTIVAMDDVAGVSNSFWTDGPTRAWNEALATGLVVELGRVESGCGNSTPTWVRRAQHLTQPGDGMYGMAFGMYTGHLQGLVDSLAELAA</sequence>
<dbReference type="VEuPathDB" id="FungiDB:H310_14869"/>
<gene>
    <name evidence="1" type="ORF">DYB32_006645</name>
</gene>
<protein>
    <recommendedName>
        <fullName evidence="3">Methyltransferase domain-containing protein</fullName>
    </recommendedName>
</protein>
<proteinExistence type="predicted"/>
<dbReference type="EMBL" id="QUSY01000732">
    <property type="protein sequence ID" value="RHY27646.1"/>
    <property type="molecule type" value="Genomic_DNA"/>
</dbReference>
<dbReference type="Gene3D" id="3.40.50.150">
    <property type="entry name" value="Vaccinia Virus protein VP39"/>
    <property type="match status" value="2"/>
</dbReference>
<dbReference type="VEuPathDB" id="FungiDB:H310_14870"/>
<dbReference type="AlphaFoldDB" id="A0A418AR50"/>